<comment type="caution">
    <text evidence="10">The sequence shown here is derived from an EMBL/GenBank/DDBJ whole genome shotgun (WGS) entry which is preliminary data.</text>
</comment>
<dbReference type="SUPFAM" id="SSF52402">
    <property type="entry name" value="Adenine nucleotide alpha hydrolases-like"/>
    <property type="match status" value="1"/>
</dbReference>
<reference evidence="10 11" key="1">
    <citation type="submission" date="2024-03" db="EMBL/GenBank/DDBJ databases">
        <title>Human intestinal bacterial collection.</title>
        <authorList>
            <person name="Pauvert C."/>
            <person name="Hitch T.C.A."/>
            <person name="Clavel T."/>
        </authorList>
    </citation>
    <scope>NUCLEOTIDE SEQUENCE [LARGE SCALE GENOMIC DNA]</scope>
    <source>
        <strain evidence="10 11">CLA-KB-H122</strain>
    </source>
</reference>
<dbReference type="RefSeq" id="WP_195496612.1">
    <property type="nucleotide sequence ID" value="NZ_JBBMFL010000023.1"/>
</dbReference>
<dbReference type="PANTHER" id="PTHR43562:SF4">
    <property type="entry name" value="NA(+)_H(+) ANTIPORTER NHAS5"/>
    <property type="match status" value="1"/>
</dbReference>
<evidence type="ECO:0000313" key="11">
    <source>
        <dbReference type="Proteomes" id="UP001460202"/>
    </source>
</evidence>
<feature type="transmembrane region" description="Helical" evidence="8">
    <location>
        <begin position="17"/>
        <end position="34"/>
    </location>
</feature>
<feature type="transmembrane region" description="Helical" evidence="8">
    <location>
        <begin position="157"/>
        <end position="181"/>
    </location>
</feature>
<name>A0ABV1H0F5_9BACT</name>
<feature type="domain" description="Cation/H+ exchanger transmembrane" evidence="9">
    <location>
        <begin position="25"/>
        <end position="396"/>
    </location>
</feature>
<evidence type="ECO:0000256" key="1">
    <source>
        <dbReference type="ARBA" id="ARBA00004141"/>
    </source>
</evidence>
<dbReference type="InterPro" id="IPR006153">
    <property type="entry name" value="Cation/H_exchanger_TM"/>
</dbReference>
<evidence type="ECO:0000256" key="6">
    <source>
        <dbReference type="ARBA" id="ARBA00023065"/>
    </source>
</evidence>
<accession>A0ABV1H0F5</accession>
<feature type="transmembrane region" description="Helical" evidence="8">
    <location>
        <begin position="337"/>
        <end position="358"/>
    </location>
</feature>
<protein>
    <submittedName>
        <fullName evidence="10">Cation:proton antiporter</fullName>
    </submittedName>
</protein>
<organism evidence="10 11">
    <name type="scientific">Alistipes intestinihominis</name>
    <dbReference type="NCBI Taxonomy" id="3133172"/>
    <lineage>
        <taxon>Bacteria</taxon>
        <taxon>Pseudomonadati</taxon>
        <taxon>Bacteroidota</taxon>
        <taxon>Bacteroidia</taxon>
        <taxon>Bacteroidales</taxon>
        <taxon>Rikenellaceae</taxon>
        <taxon>Alistipes</taxon>
    </lineage>
</organism>
<feature type="transmembrane region" description="Helical" evidence="8">
    <location>
        <begin position="97"/>
        <end position="118"/>
    </location>
</feature>
<keyword evidence="6" id="KW-0406">Ion transport</keyword>
<feature type="transmembrane region" description="Helical" evidence="8">
    <location>
        <begin position="66"/>
        <end position="85"/>
    </location>
</feature>
<evidence type="ECO:0000256" key="8">
    <source>
        <dbReference type="SAM" id="Phobius"/>
    </source>
</evidence>
<keyword evidence="3" id="KW-0050">Antiport</keyword>
<evidence type="ECO:0000259" key="9">
    <source>
        <dbReference type="Pfam" id="PF00999"/>
    </source>
</evidence>
<feature type="transmembrane region" description="Helical" evidence="8">
    <location>
        <begin position="274"/>
        <end position="294"/>
    </location>
</feature>
<dbReference type="EMBL" id="JBBMFL010000023">
    <property type="protein sequence ID" value="MEQ2546148.1"/>
    <property type="molecule type" value="Genomic_DNA"/>
</dbReference>
<feature type="transmembrane region" description="Helical" evidence="8">
    <location>
        <begin position="41"/>
        <end position="60"/>
    </location>
</feature>
<dbReference type="Gene3D" id="1.20.1530.20">
    <property type="match status" value="1"/>
</dbReference>
<sequence>MLLLAHINLTLPLEDPILKFMLILVIILTAPLLLNKLKIPYLLGLIIAGAVIGPHGLNLVLRDSSIILSGTAGLLYIMFLSGLDMDMSDFKKNSWRSLVFGLYTFCVPLALGILAGHYVLGFPIYSSILLAGLFASQTLIAYPIVSKLGIARDKAVTIAVGGTVITDTLALLLLTVIVGMATGNVDEMFWWRLGGSVLLCIAIIVFLFPLLAHWFFKQCSDNVSQYIFVLVMVFLGAYLAQLAGLEPIIGAFLSGLALNRLIPRTSPLMNRIEFVGNAIFIPFFLIGVGMLIDYRAFFRDWESLEVAAVMIVLITAAKFIAAWLTQKTFRLSRDQRTVIFGLSSAHVAATLAAVMVGYNVILGHTPDGEPIRLLSESVLNGTILMILATCTVSTFATQRGAHNIAIRNTHDPEEKSPKREDHILIPVADEGTANELVGLSAMLKRAKEPNGLYALHAVDNQIEDPNVEKRAQKILDAAATAAASGDIYLQELLRYDVNISNAIVSVVRERNITDIVMGMHHGAPAVPGIPAIPGIHGGTGPGIGKMAADVLARSNVTTFIYHPAQPLTTIKRHLIVVPEKAEQEAGFQMWLRRIRYLAENSGVKIVVFAPATTMEYLRPKGRKRTANLDFVPFELWDDLPSLEHDLRDDDCLWFVMSRRERVSYHPAMSRIPAMLEHVFAAYSSVLLYPVQAGDTESRYI</sequence>
<keyword evidence="4 8" id="KW-0812">Transmembrane</keyword>
<gene>
    <name evidence="10" type="ORF">WMO46_14470</name>
</gene>
<keyword evidence="11" id="KW-1185">Reference proteome</keyword>
<keyword evidence="2" id="KW-0813">Transport</keyword>
<keyword evidence="7 8" id="KW-0472">Membrane</keyword>
<dbReference type="InterPro" id="IPR038770">
    <property type="entry name" value="Na+/solute_symporter_sf"/>
</dbReference>
<feature type="transmembrane region" description="Helical" evidence="8">
    <location>
        <begin position="306"/>
        <end position="325"/>
    </location>
</feature>
<evidence type="ECO:0000256" key="2">
    <source>
        <dbReference type="ARBA" id="ARBA00022448"/>
    </source>
</evidence>
<evidence type="ECO:0000313" key="10">
    <source>
        <dbReference type="EMBL" id="MEQ2546148.1"/>
    </source>
</evidence>
<evidence type="ECO:0000256" key="4">
    <source>
        <dbReference type="ARBA" id="ARBA00022692"/>
    </source>
</evidence>
<dbReference type="Proteomes" id="UP001460202">
    <property type="component" value="Unassembled WGS sequence"/>
</dbReference>
<feature type="transmembrane region" description="Helical" evidence="8">
    <location>
        <begin position="124"/>
        <end position="145"/>
    </location>
</feature>
<evidence type="ECO:0000256" key="7">
    <source>
        <dbReference type="ARBA" id="ARBA00023136"/>
    </source>
</evidence>
<evidence type="ECO:0000256" key="3">
    <source>
        <dbReference type="ARBA" id="ARBA00022449"/>
    </source>
</evidence>
<feature type="transmembrane region" description="Helical" evidence="8">
    <location>
        <begin position="193"/>
        <end position="216"/>
    </location>
</feature>
<dbReference type="Pfam" id="PF00999">
    <property type="entry name" value="Na_H_Exchanger"/>
    <property type="match status" value="1"/>
</dbReference>
<keyword evidence="5 8" id="KW-1133">Transmembrane helix</keyword>
<evidence type="ECO:0000256" key="5">
    <source>
        <dbReference type="ARBA" id="ARBA00022989"/>
    </source>
</evidence>
<dbReference type="PANTHER" id="PTHR43562">
    <property type="entry name" value="NAPA-TYPE SODIUM/HYDROGEN ANTIPORTER"/>
    <property type="match status" value="1"/>
</dbReference>
<comment type="subcellular location">
    <subcellularLocation>
        <location evidence="1">Membrane</location>
        <topology evidence="1">Multi-pass membrane protein</topology>
    </subcellularLocation>
</comment>
<proteinExistence type="predicted"/>